<evidence type="ECO:0000256" key="1">
    <source>
        <dbReference type="ARBA" id="ARBA00004429"/>
    </source>
</evidence>
<evidence type="ECO:0000256" key="8">
    <source>
        <dbReference type="ARBA" id="ARBA00038436"/>
    </source>
</evidence>
<keyword evidence="3" id="KW-1003">Cell membrane</keyword>
<evidence type="ECO:0000256" key="4">
    <source>
        <dbReference type="ARBA" id="ARBA00022519"/>
    </source>
</evidence>
<evidence type="ECO:0000256" key="6">
    <source>
        <dbReference type="ARBA" id="ARBA00022989"/>
    </source>
</evidence>
<reference evidence="11 12" key="1">
    <citation type="journal article" date="2020" name="Microorganisms">
        <title>Osmotic Adaptation and Compatible Solute Biosynthesis of Phototrophic Bacteria as Revealed from Genome Analyses.</title>
        <authorList>
            <person name="Imhoff J.F."/>
            <person name="Rahn T."/>
            <person name="Kunzel S."/>
            <person name="Keller A."/>
            <person name="Neulinger S.C."/>
        </authorList>
    </citation>
    <scope>NUCLEOTIDE SEQUENCE [LARGE SCALE GENOMIC DNA]</scope>
    <source>
        <strain evidence="11 12">DSM 9895</strain>
    </source>
</reference>
<dbReference type="PANTHER" id="PTHR35011:SF2">
    <property type="entry name" value="2,3-DIKETO-L-GULONATE TRAP TRANSPORTER SMALL PERMEASE PROTEIN YIAM"/>
    <property type="match status" value="1"/>
</dbReference>
<sequence>MADTARRPASAAHGTRRPVGRLAAGVETVISVSAQAIVLVTMVTLFVTLFANAVLRYAFDSGISGTQELPQLAFPWLVLAGAVLAGVRGQQIAVDVLLRALPGWWKIALAILINAVVLVLSVAVVDAAVTMAESAHSQVSPILKIPRSYGYAGLIYGYGCLAVVALTNSVRAVAEGPQGGRGAS</sequence>
<feature type="transmembrane region" description="Helical" evidence="9">
    <location>
        <begin position="69"/>
        <end position="87"/>
    </location>
</feature>
<feature type="transmembrane region" description="Helical" evidence="9">
    <location>
        <begin position="149"/>
        <end position="167"/>
    </location>
</feature>
<evidence type="ECO:0000256" key="5">
    <source>
        <dbReference type="ARBA" id="ARBA00022692"/>
    </source>
</evidence>
<gene>
    <name evidence="11" type="ORF">CKO28_16215</name>
</gene>
<dbReference type="EMBL" id="NRRL01000053">
    <property type="protein sequence ID" value="MBK1669585.1"/>
    <property type="molecule type" value="Genomic_DNA"/>
</dbReference>
<proteinExistence type="inferred from homology"/>
<dbReference type="InterPro" id="IPR007387">
    <property type="entry name" value="TRAP_DctQ"/>
</dbReference>
<dbReference type="PANTHER" id="PTHR35011">
    <property type="entry name" value="2,3-DIKETO-L-GULONATE TRAP TRANSPORTER SMALL PERMEASE PROTEIN YIAM"/>
    <property type="match status" value="1"/>
</dbReference>
<comment type="subcellular location">
    <subcellularLocation>
        <location evidence="1 9">Cell inner membrane</location>
        <topology evidence="1 9">Multi-pass membrane protein</topology>
    </subcellularLocation>
</comment>
<evidence type="ECO:0000256" key="9">
    <source>
        <dbReference type="RuleBase" id="RU369079"/>
    </source>
</evidence>
<evidence type="ECO:0000256" key="7">
    <source>
        <dbReference type="ARBA" id="ARBA00023136"/>
    </source>
</evidence>
<name>A0ABS1DGI8_9PROT</name>
<evidence type="ECO:0000313" key="11">
    <source>
        <dbReference type="EMBL" id="MBK1669585.1"/>
    </source>
</evidence>
<evidence type="ECO:0000259" key="10">
    <source>
        <dbReference type="Pfam" id="PF04290"/>
    </source>
</evidence>
<keyword evidence="7 9" id="KW-0472">Membrane</keyword>
<dbReference type="Proteomes" id="UP001296873">
    <property type="component" value="Unassembled WGS sequence"/>
</dbReference>
<dbReference type="InterPro" id="IPR055348">
    <property type="entry name" value="DctQ"/>
</dbReference>
<dbReference type="Pfam" id="PF04290">
    <property type="entry name" value="DctQ"/>
    <property type="match status" value="1"/>
</dbReference>
<keyword evidence="5 9" id="KW-0812">Transmembrane</keyword>
<comment type="similarity">
    <text evidence="8 9">Belongs to the TRAP transporter small permease family.</text>
</comment>
<feature type="domain" description="Tripartite ATP-independent periplasmic transporters DctQ component" evidence="10">
    <location>
        <begin position="46"/>
        <end position="173"/>
    </location>
</feature>
<evidence type="ECO:0000256" key="3">
    <source>
        <dbReference type="ARBA" id="ARBA00022475"/>
    </source>
</evidence>
<accession>A0ABS1DGI8</accession>
<evidence type="ECO:0000313" key="12">
    <source>
        <dbReference type="Proteomes" id="UP001296873"/>
    </source>
</evidence>
<evidence type="ECO:0000256" key="2">
    <source>
        <dbReference type="ARBA" id="ARBA00022448"/>
    </source>
</evidence>
<comment type="caution">
    <text evidence="11">The sequence shown here is derived from an EMBL/GenBank/DDBJ whole genome shotgun (WGS) entry which is preliminary data.</text>
</comment>
<feature type="transmembrane region" description="Helical" evidence="9">
    <location>
        <begin position="36"/>
        <end position="57"/>
    </location>
</feature>
<keyword evidence="6 9" id="KW-1133">Transmembrane helix</keyword>
<keyword evidence="4 9" id="KW-0997">Cell inner membrane</keyword>
<comment type="function">
    <text evidence="9">Part of the tripartite ATP-independent periplasmic (TRAP) transport system.</text>
</comment>
<feature type="transmembrane region" description="Helical" evidence="9">
    <location>
        <begin position="107"/>
        <end position="129"/>
    </location>
</feature>
<protein>
    <recommendedName>
        <fullName evidence="9">TRAP transporter small permease protein</fullName>
    </recommendedName>
</protein>
<comment type="subunit">
    <text evidence="9">The complex comprises the extracytoplasmic solute receptor protein and the two transmembrane proteins.</text>
</comment>
<organism evidence="11 12">
    <name type="scientific">Rhodovibrio sodomensis</name>
    <dbReference type="NCBI Taxonomy" id="1088"/>
    <lineage>
        <taxon>Bacteria</taxon>
        <taxon>Pseudomonadati</taxon>
        <taxon>Pseudomonadota</taxon>
        <taxon>Alphaproteobacteria</taxon>
        <taxon>Rhodospirillales</taxon>
        <taxon>Rhodovibrionaceae</taxon>
        <taxon>Rhodovibrio</taxon>
    </lineage>
</organism>
<keyword evidence="2 9" id="KW-0813">Transport</keyword>
<keyword evidence="12" id="KW-1185">Reference proteome</keyword>